<gene>
    <name evidence="1" type="primary">apeB</name>
    <name evidence="1" type="ORF">g.3192</name>
</gene>
<dbReference type="PROSITE" id="PS51257">
    <property type="entry name" value="PROKAR_LIPOPROTEIN"/>
    <property type="match status" value="1"/>
</dbReference>
<organism evidence="1">
    <name type="scientific">Zeugodacus cucurbitae</name>
    <name type="common">Melon fruit fly</name>
    <name type="synonym">Bactrocera cucurbitae</name>
    <dbReference type="NCBI Taxonomy" id="28588"/>
    <lineage>
        <taxon>Eukaryota</taxon>
        <taxon>Metazoa</taxon>
        <taxon>Ecdysozoa</taxon>
        <taxon>Arthropoda</taxon>
        <taxon>Hexapoda</taxon>
        <taxon>Insecta</taxon>
        <taxon>Pterygota</taxon>
        <taxon>Neoptera</taxon>
        <taxon>Endopterygota</taxon>
        <taxon>Diptera</taxon>
        <taxon>Brachycera</taxon>
        <taxon>Muscomorpha</taxon>
        <taxon>Tephritoidea</taxon>
        <taxon>Tephritidae</taxon>
        <taxon>Zeugodacus</taxon>
        <taxon>Zeugodacus</taxon>
    </lineage>
</organism>
<protein>
    <submittedName>
        <fullName evidence="1">Probable M18 family aminopeptidase 2</fullName>
    </submittedName>
</protein>
<keyword evidence="1" id="KW-0645">Protease</keyword>
<evidence type="ECO:0000313" key="1">
    <source>
        <dbReference type="EMBL" id="JAD13069.1"/>
    </source>
</evidence>
<accession>A0A0A1XNZ5</accession>
<proteinExistence type="predicted"/>
<dbReference type="AlphaFoldDB" id="A0A0A1XNZ5"/>
<dbReference type="GO" id="GO:0004177">
    <property type="term" value="F:aminopeptidase activity"/>
    <property type="evidence" value="ECO:0007669"/>
    <property type="project" value="UniProtKB-KW"/>
</dbReference>
<keyword evidence="1" id="KW-0378">Hydrolase</keyword>
<reference evidence="1" key="1">
    <citation type="submission" date="2014-11" db="EMBL/GenBank/DDBJ databases">
        <authorList>
            <person name="Geib S."/>
        </authorList>
    </citation>
    <scope>NUCLEOTIDE SEQUENCE</scope>
</reference>
<name>A0A0A1XNZ5_ZEUCU</name>
<sequence length="134" mass="15139">MVSAKRGLIATTLLIALLSCMLCIISITTENWLRATAVLSSRLHNEINYGIFSGCLNRQQLASKLVFDLAVICDFDLGFCMYSCQRNATMRLDELNRIHSGITTIPCEQAYSAERSFRRKEITETPKTNSLKRK</sequence>
<dbReference type="EMBL" id="GBXI01001223">
    <property type="protein sequence ID" value="JAD13069.1"/>
    <property type="molecule type" value="Transcribed_RNA"/>
</dbReference>
<reference evidence="1" key="2">
    <citation type="journal article" date="2015" name="Gigascience">
        <title>Reconstructing a comprehensive transcriptome assembly of a white-pupal translocated strain of the pest fruit fly Bactrocera cucurbitae.</title>
        <authorList>
            <person name="Sim S.B."/>
            <person name="Calla B."/>
            <person name="Hall B."/>
            <person name="DeRego T."/>
            <person name="Geib S.M."/>
        </authorList>
    </citation>
    <scope>NUCLEOTIDE SEQUENCE</scope>
</reference>
<keyword evidence="1" id="KW-0031">Aminopeptidase</keyword>